<evidence type="ECO:0000313" key="2">
    <source>
        <dbReference type="EMBL" id="KAK1654658.1"/>
    </source>
</evidence>
<dbReference type="Proteomes" id="UP001243989">
    <property type="component" value="Unassembled WGS sequence"/>
</dbReference>
<sequence>MNNYDKPMLARPSWTCNFLLVNGLEPGVIILFLSCFQHTAQMPYRFSPMSRACPPPSYHAFLVVFSFFLPRLTTTKSFLLTRRIYCRNSNQTRRNSIRGLLRGRTYPPTT</sequence>
<proteinExistence type="predicted"/>
<keyword evidence="1" id="KW-0472">Membrane</keyword>
<dbReference type="EMBL" id="JAHMHQ010000002">
    <property type="protein sequence ID" value="KAK1654658.1"/>
    <property type="molecule type" value="Genomic_DNA"/>
</dbReference>
<dbReference type="AlphaFoldDB" id="A0AAJ0A1C7"/>
<organism evidence="2 3">
    <name type="scientific">Colletotrichum phormii</name>
    <dbReference type="NCBI Taxonomy" id="359342"/>
    <lineage>
        <taxon>Eukaryota</taxon>
        <taxon>Fungi</taxon>
        <taxon>Dikarya</taxon>
        <taxon>Ascomycota</taxon>
        <taxon>Pezizomycotina</taxon>
        <taxon>Sordariomycetes</taxon>
        <taxon>Hypocreomycetidae</taxon>
        <taxon>Glomerellales</taxon>
        <taxon>Glomerellaceae</taxon>
        <taxon>Colletotrichum</taxon>
        <taxon>Colletotrichum acutatum species complex</taxon>
    </lineage>
</organism>
<gene>
    <name evidence="2" type="ORF">BDP81DRAFT_416242</name>
</gene>
<evidence type="ECO:0000256" key="1">
    <source>
        <dbReference type="SAM" id="Phobius"/>
    </source>
</evidence>
<keyword evidence="1" id="KW-1133">Transmembrane helix</keyword>
<dbReference type="RefSeq" id="XP_060450702.1">
    <property type="nucleotide sequence ID" value="XM_060589514.1"/>
</dbReference>
<protein>
    <submittedName>
        <fullName evidence="2">Uncharacterized protein</fullName>
    </submittedName>
</protein>
<evidence type="ECO:0000313" key="3">
    <source>
        <dbReference type="Proteomes" id="UP001243989"/>
    </source>
</evidence>
<reference evidence="2" key="1">
    <citation type="submission" date="2021-06" db="EMBL/GenBank/DDBJ databases">
        <title>Comparative genomics, transcriptomics and evolutionary studies reveal genomic signatures of adaptation to plant cell wall in hemibiotrophic fungi.</title>
        <authorList>
            <consortium name="DOE Joint Genome Institute"/>
            <person name="Baroncelli R."/>
            <person name="Diaz J.F."/>
            <person name="Benocci T."/>
            <person name="Peng M."/>
            <person name="Battaglia E."/>
            <person name="Haridas S."/>
            <person name="Andreopoulos W."/>
            <person name="Labutti K."/>
            <person name="Pangilinan J."/>
            <person name="Floch G.L."/>
            <person name="Makela M.R."/>
            <person name="Henrissat B."/>
            <person name="Grigoriev I.V."/>
            <person name="Crouch J.A."/>
            <person name="De Vries R.P."/>
            <person name="Sukno S.A."/>
            <person name="Thon M.R."/>
        </authorList>
    </citation>
    <scope>NUCLEOTIDE SEQUENCE</scope>
    <source>
        <strain evidence="2">CBS 102054</strain>
    </source>
</reference>
<accession>A0AAJ0A1C7</accession>
<keyword evidence="3" id="KW-1185">Reference proteome</keyword>
<comment type="caution">
    <text evidence="2">The sequence shown here is derived from an EMBL/GenBank/DDBJ whole genome shotgun (WGS) entry which is preliminary data.</text>
</comment>
<keyword evidence="1" id="KW-0812">Transmembrane</keyword>
<feature type="transmembrane region" description="Helical" evidence="1">
    <location>
        <begin position="56"/>
        <end position="73"/>
    </location>
</feature>
<name>A0AAJ0A1C7_9PEZI</name>
<feature type="transmembrane region" description="Helical" evidence="1">
    <location>
        <begin position="12"/>
        <end position="36"/>
    </location>
</feature>
<dbReference type="GeneID" id="85474376"/>